<feature type="compositionally biased region" description="Basic residues" evidence="1">
    <location>
        <begin position="199"/>
        <end position="209"/>
    </location>
</feature>
<dbReference type="EMBL" id="ML977139">
    <property type="protein sequence ID" value="KAF1991742.1"/>
    <property type="molecule type" value="Genomic_DNA"/>
</dbReference>
<evidence type="ECO:0000256" key="1">
    <source>
        <dbReference type="SAM" id="MobiDB-lite"/>
    </source>
</evidence>
<dbReference type="Proteomes" id="UP000800041">
    <property type="component" value="Unassembled WGS sequence"/>
</dbReference>
<feature type="compositionally biased region" description="Low complexity" evidence="1">
    <location>
        <begin position="175"/>
        <end position="195"/>
    </location>
</feature>
<feature type="compositionally biased region" description="Basic residues" evidence="1">
    <location>
        <begin position="122"/>
        <end position="138"/>
    </location>
</feature>
<name>A0A6G1HFB8_9PEZI</name>
<feature type="compositionally biased region" description="Basic residues" evidence="1">
    <location>
        <begin position="238"/>
        <end position="248"/>
    </location>
</feature>
<organism evidence="2 3">
    <name type="scientific">Aulographum hederae CBS 113979</name>
    <dbReference type="NCBI Taxonomy" id="1176131"/>
    <lineage>
        <taxon>Eukaryota</taxon>
        <taxon>Fungi</taxon>
        <taxon>Dikarya</taxon>
        <taxon>Ascomycota</taxon>
        <taxon>Pezizomycotina</taxon>
        <taxon>Dothideomycetes</taxon>
        <taxon>Pleosporomycetidae</taxon>
        <taxon>Aulographales</taxon>
        <taxon>Aulographaceae</taxon>
    </lineage>
</organism>
<accession>A0A6G1HFB8</accession>
<evidence type="ECO:0000313" key="3">
    <source>
        <dbReference type="Proteomes" id="UP000800041"/>
    </source>
</evidence>
<feature type="compositionally biased region" description="Polar residues" evidence="1">
    <location>
        <begin position="63"/>
        <end position="83"/>
    </location>
</feature>
<dbReference type="AlphaFoldDB" id="A0A6G1HFB8"/>
<feature type="region of interest" description="Disordered" evidence="1">
    <location>
        <begin position="1"/>
        <end position="248"/>
    </location>
</feature>
<reference evidence="2" key="1">
    <citation type="journal article" date="2020" name="Stud. Mycol.">
        <title>101 Dothideomycetes genomes: a test case for predicting lifestyles and emergence of pathogens.</title>
        <authorList>
            <person name="Haridas S."/>
            <person name="Albert R."/>
            <person name="Binder M."/>
            <person name="Bloem J."/>
            <person name="Labutti K."/>
            <person name="Salamov A."/>
            <person name="Andreopoulos B."/>
            <person name="Baker S."/>
            <person name="Barry K."/>
            <person name="Bills G."/>
            <person name="Bluhm B."/>
            <person name="Cannon C."/>
            <person name="Castanera R."/>
            <person name="Culley D."/>
            <person name="Daum C."/>
            <person name="Ezra D."/>
            <person name="Gonzalez J."/>
            <person name="Henrissat B."/>
            <person name="Kuo A."/>
            <person name="Liang C."/>
            <person name="Lipzen A."/>
            <person name="Lutzoni F."/>
            <person name="Magnuson J."/>
            <person name="Mondo S."/>
            <person name="Nolan M."/>
            <person name="Ohm R."/>
            <person name="Pangilinan J."/>
            <person name="Park H.-J."/>
            <person name="Ramirez L."/>
            <person name="Alfaro M."/>
            <person name="Sun H."/>
            <person name="Tritt A."/>
            <person name="Yoshinaga Y."/>
            <person name="Zwiers L.-H."/>
            <person name="Turgeon B."/>
            <person name="Goodwin S."/>
            <person name="Spatafora J."/>
            <person name="Crous P."/>
            <person name="Grigoriev I."/>
        </authorList>
    </citation>
    <scope>NUCLEOTIDE SEQUENCE</scope>
    <source>
        <strain evidence="2">CBS 113979</strain>
    </source>
</reference>
<gene>
    <name evidence="2" type="ORF">K402DRAFT_400434</name>
</gene>
<protein>
    <submittedName>
        <fullName evidence="2">Uncharacterized protein</fullName>
    </submittedName>
</protein>
<sequence>MGSTETSDILEPDGVEHEDRETHETNAQGENPPETSDPETQTITEAEKKVDTALSGSGEAGTCANTTSTHGLANIAPRTSTTVKEQRQVRKRKAAPTPSPGSGSPGPSKRPTPRPVALGLRSKAKQSGHTKRASKRRKREEEASDSADNENVPPGTEDNDFRDPADNPRKRSLRSSQSSNSSQSTPTQPPSSSESLKLAIHRSSKRKRHEVSGASFSSFSERAREAQELPSSLEAPKSNHKKQKSGHA</sequence>
<feature type="compositionally biased region" description="Basic and acidic residues" evidence="1">
    <location>
        <begin position="159"/>
        <end position="169"/>
    </location>
</feature>
<feature type="compositionally biased region" description="Basic and acidic residues" evidence="1">
    <location>
        <begin position="14"/>
        <end position="24"/>
    </location>
</feature>
<proteinExistence type="predicted"/>
<keyword evidence="3" id="KW-1185">Reference proteome</keyword>
<evidence type="ECO:0000313" key="2">
    <source>
        <dbReference type="EMBL" id="KAF1991742.1"/>
    </source>
</evidence>